<comment type="function">
    <text evidence="14">Joins adenosylcobinamide-GDP and alpha-ribazole to generate adenosylcobalamin (Ado-cobalamin). Also synthesizes adenosylcobalamin 5'-phosphate from adenosylcobinamide-GDP and alpha-ribazole 5'-phosphate.</text>
</comment>
<dbReference type="Pfam" id="PF02654">
    <property type="entry name" value="CobS"/>
    <property type="match status" value="1"/>
</dbReference>
<name>A0A3P3ZRU9_9ZZZZ</name>
<dbReference type="GO" id="GO:0051073">
    <property type="term" value="F:adenosylcobinamide-GDP ribazoletransferase activity"/>
    <property type="evidence" value="ECO:0007669"/>
    <property type="project" value="UniProtKB-EC"/>
</dbReference>
<feature type="transmembrane region" description="Helical" evidence="19">
    <location>
        <begin position="34"/>
        <end position="57"/>
    </location>
</feature>
<dbReference type="UniPathway" id="UPA00148">
    <property type="reaction ID" value="UER00238"/>
</dbReference>
<feature type="transmembrane region" description="Helical" evidence="19">
    <location>
        <begin position="140"/>
        <end position="161"/>
    </location>
</feature>
<dbReference type="AlphaFoldDB" id="A0A3P3ZRU9"/>
<comment type="pathway">
    <text evidence="3">Cofactor biosynthesis; adenosylcobalamin biosynthesis; adenosylcobalamin from cob(II)yrinate a,c-diamide: step 7/7.</text>
</comment>
<evidence type="ECO:0000256" key="7">
    <source>
        <dbReference type="ARBA" id="ARBA00022475"/>
    </source>
</evidence>
<evidence type="ECO:0000256" key="10">
    <source>
        <dbReference type="ARBA" id="ARBA00022692"/>
    </source>
</evidence>
<gene>
    <name evidence="20" type="primary">cobS</name>
    <name evidence="20" type="ORF">CARN8_6310005</name>
</gene>
<evidence type="ECO:0000256" key="2">
    <source>
        <dbReference type="ARBA" id="ARBA00004651"/>
    </source>
</evidence>
<evidence type="ECO:0000256" key="12">
    <source>
        <dbReference type="ARBA" id="ARBA00022989"/>
    </source>
</evidence>
<feature type="transmembrane region" description="Helical" evidence="19">
    <location>
        <begin position="64"/>
        <end position="82"/>
    </location>
</feature>
<keyword evidence="11" id="KW-0460">Magnesium</keyword>
<evidence type="ECO:0000256" key="11">
    <source>
        <dbReference type="ARBA" id="ARBA00022842"/>
    </source>
</evidence>
<comment type="catalytic activity">
    <reaction evidence="17">
        <text>alpha-ribazole + adenosylcob(III)inamide-GDP = adenosylcob(III)alamin + GMP + H(+)</text>
        <dbReference type="Rhea" id="RHEA:16049"/>
        <dbReference type="ChEBI" id="CHEBI:10329"/>
        <dbReference type="ChEBI" id="CHEBI:15378"/>
        <dbReference type="ChEBI" id="CHEBI:18408"/>
        <dbReference type="ChEBI" id="CHEBI:58115"/>
        <dbReference type="ChEBI" id="CHEBI:60487"/>
        <dbReference type="EC" id="2.7.8.26"/>
    </reaction>
</comment>
<keyword evidence="8" id="KW-0169">Cobalamin biosynthesis</keyword>
<accession>A0A3P3ZRU9</accession>
<keyword evidence="7" id="KW-1003">Cell membrane</keyword>
<comment type="cofactor">
    <cofactor evidence="1">
        <name>Mg(2+)</name>
        <dbReference type="ChEBI" id="CHEBI:18420"/>
    </cofactor>
</comment>
<feature type="transmembrane region" description="Helical" evidence="19">
    <location>
        <begin position="113"/>
        <end position="133"/>
    </location>
</feature>
<evidence type="ECO:0000256" key="1">
    <source>
        <dbReference type="ARBA" id="ARBA00001946"/>
    </source>
</evidence>
<evidence type="ECO:0000256" key="17">
    <source>
        <dbReference type="ARBA" id="ARBA00048623"/>
    </source>
</evidence>
<dbReference type="GO" id="GO:0009236">
    <property type="term" value="P:cobalamin biosynthetic process"/>
    <property type="evidence" value="ECO:0007669"/>
    <property type="project" value="UniProtKB-UniPathway"/>
</dbReference>
<evidence type="ECO:0000256" key="19">
    <source>
        <dbReference type="SAM" id="Phobius"/>
    </source>
</evidence>
<dbReference type="EC" id="2.7.8.26" evidence="5"/>
<comment type="subcellular location">
    <subcellularLocation>
        <location evidence="2">Cell membrane</location>
        <topology evidence="2">Multi-pass membrane protein</topology>
    </subcellularLocation>
</comment>
<evidence type="ECO:0000256" key="3">
    <source>
        <dbReference type="ARBA" id="ARBA00004663"/>
    </source>
</evidence>
<evidence type="ECO:0000256" key="15">
    <source>
        <dbReference type="ARBA" id="ARBA00032605"/>
    </source>
</evidence>
<dbReference type="HAMAP" id="MF_00719">
    <property type="entry name" value="CobS"/>
    <property type="match status" value="1"/>
</dbReference>
<evidence type="ECO:0000256" key="8">
    <source>
        <dbReference type="ARBA" id="ARBA00022573"/>
    </source>
</evidence>
<feature type="transmembrane region" description="Helical" evidence="19">
    <location>
        <begin position="181"/>
        <end position="214"/>
    </location>
</feature>
<organism evidence="20">
    <name type="scientific">mine drainage metagenome</name>
    <dbReference type="NCBI Taxonomy" id="410659"/>
    <lineage>
        <taxon>unclassified sequences</taxon>
        <taxon>metagenomes</taxon>
        <taxon>ecological metagenomes</taxon>
    </lineage>
</organism>
<dbReference type="NCBIfam" id="NF001278">
    <property type="entry name" value="PRK00235.1-5"/>
    <property type="match status" value="1"/>
</dbReference>
<evidence type="ECO:0000256" key="18">
    <source>
        <dbReference type="ARBA" id="ARBA00049504"/>
    </source>
</evidence>
<reference evidence="20" key="1">
    <citation type="submission" date="2018-10" db="EMBL/GenBank/DDBJ databases">
        <authorList>
            <person name="Plewniak F."/>
        </authorList>
    </citation>
    <scope>NUCLEOTIDE SEQUENCE</scope>
</reference>
<evidence type="ECO:0000256" key="16">
    <source>
        <dbReference type="ARBA" id="ARBA00032853"/>
    </source>
</evidence>
<keyword evidence="10 19" id="KW-0812">Transmembrane</keyword>
<comment type="catalytic activity">
    <reaction evidence="18">
        <text>alpha-ribazole 5'-phosphate + adenosylcob(III)inamide-GDP = adenosylcob(III)alamin 5'-phosphate + GMP + H(+)</text>
        <dbReference type="Rhea" id="RHEA:23560"/>
        <dbReference type="ChEBI" id="CHEBI:15378"/>
        <dbReference type="ChEBI" id="CHEBI:57918"/>
        <dbReference type="ChEBI" id="CHEBI:58115"/>
        <dbReference type="ChEBI" id="CHEBI:60487"/>
        <dbReference type="ChEBI" id="CHEBI:60493"/>
        <dbReference type="EC" id="2.7.8.26"/>
    </reaction>
</comment>
<dbReference type="GO" id="GO:0008818">
    <property type="term" value="F:cobalamin 5'-phosphate synthase activity"/>
    <property type="evidence" value="ECO:0007669"/>
    <property type="project" value="InterPro"/>
</dbReference>
<dbReference type="InterPro" id="IPR003805">
    <property type="entry name" value="CobS"/>
</dbReference>
<evidence type="ECO:0000256" key="6">
    <source>
        <dbReference type="ARBA" id="ARBA00015850"/>
    </source>
</evidence>
<dbReference type="PANTHER" id="PTHR34148">
    <property type="entry name" value="ADENOSYLCOBINAMIDE-GDP RIBAZOLETRANSFERASE"/>
    <property type="match status" value="1"/>
</dbReference>
<proteinExistence type="inferred from homology"/>
<dbReference type="GO" id="GO:0005886">
    <property type="term" value="C:plasma membrane"/>
    <property type="evidence" value="ECO:0007669"/>
    <property type="project" value="UniProtKB-SubCell"/>
</dbReference>
<keyword evidence="12 19" id="KW-1133">Transmembrane helix</keyword>
<evidence type="ECO:0000313" key="20">
    <source>
        <dbReference type="EMBL" id="VAY89372.1"/>
    </source>
</evidence>
<dbReference type="PANTHER" id="PTHR34148:SF1">
    <property type="entry name" value="ADENOSYLCOBINAMIDE-GDP RIBAZOLETRANSFERASE"/>
    <property type="match status" value="1"/>
</dbReference>
<comment type="similarity">
    <text evidence="4">Belongs to the CobS family.</text>
</comment>
<evidence type="ECO:0000256" key="9">
    <source>
        <dbReference type="ARBA" id="ARBA00022679"/>
    </source>
</evidence>
<evidence type="ECO:0000256" key="14">
    <source>
        <dbReference type="ARBA" id="ARBA00025228"/>
    </source>
</evidence>
<evidence type="ECO:0000256" key="13">
    <source>
        <dbReference type="ARBA" id="ARBA00023136"/>
    </source>
</evidence>
<sequence length="251" mass="26417">MKPLRTFGLALQFLTRLPVPIHSPPTPQEQGQCLLFYPAVGAIIGAMLAGMCALTSFLGVSSNLSGALILVLWVGLTGALHLDGLADSVDAFGGGRGDRSRILNLMKDPRCGSFAVVSVVLVLLVKAMALITLDARIAPGFLLLPPLLGRTALCLLFLTTPYVRPGGMGEAISQHMPRTPVWGVCIMTLVSILIGFGRPGLGAILVAGVIGYWWHQKLMERIQGTTGDTAGALVELVECATVVTLALVAHN</sequence>
<keyword evidence="9 20" id="KW-0808">Transferase</keyword>
<dbReference type="EMBL" id="UOYP01000592">
    <property type="protein sequence ID" value="VAY89372.1"/>
    <property type="molecule type" value="Genomic_DNA"/>
</dbReference>
<evidence type="ECO:0000256" key="4">
    <source>
        <dbReference type="ARBA" id="ARBA00010561"/>
    </source>
</evidence>
<keyword evidence="13 19" id="KW-0472">Membrane</keyword>
<evidence type="ECO:0000256" key="5">
    <source>
        <dbReference type="ARBA" id="ARBA00013200"/>
    </source>
</evidence>
<protein>
    <recommendedName>
        <fullName evidence="6">Adenosylcobinamide-GDP ribazoletransferase</fullName>
        <ecNumber evidence="5">2.7.8.26</ecNumber>
    </recommendedName>
    <alternativeName>
        <fullName evidence="16">Cobalamin synthase</fullName>
    </alternativeName>
    <alternativeName>
        <fullName evidence="15">Cobalamin-5'-phosphate synthase</fullName>
    </alternativeName>
</protein>